<dbReference type="Gene3D" id="3.40.50.1010">
    <property type="entry name" value="5'-nuclease"/>
    <property type="match status" value="1"/>
</dbReference>
<evidence type="ECO:0000313" key="3">
    <source>
        <dbReference type="Proteomes" id="UP000195667"/>
    </source>
</evidence>
<evidence type="ECO:0000313" key="2">
    <source>
        <dbReference type="EMBL" id="SJM93398.1"/>
    </source>
</evidence>
<dbReference type="InterPro" id="IPR002716">
    <property type="entry name" value="PIN_dom"/>
</dbReference>
<accession>A0A1R4HAV9</accession>
<keyword evidence="3" id="KW-1185">Reference proteome</keyword>
<dbReference type="SUPFAM" id="SSF88723">
    <property type="entry name" value="PIN domain-like"/>
    <property type="match status" value="1"/>
</dbReference>
<reference evidence="3" key="1">
    <citation type="submission" date="2017-02" db="EMBL/GenBank/DDBJ databases">
        <authorList>
            <person name="Daims H."/>
        </authorList>
    </citation>
    <scope>NUCLEOTIDE SEQUENCE [LARGE SCALE GENOMIC DNA]</scope>
</reference>
<dbReference type="Pfam" id="PF01850">
    <property type="entry name" value="PIN"/>
    <property type="match status" value="1"/>
</dbReference>
<organism evidence="2 3">
    <name type="scientific">Crenothrix polyspora</name>
    <dbReference type="NCBI Taxonomy" id="360316"/>
    <lineage>
        <taxon>Bacteria</taxon>
        <taxon>Pseudomonadati</taxon>
        <taxon>Pseudomonadota</taxon>
        <taxon>Gammaproteobacteria</taxon>
        <taxon>Methylococcales</taxon>
        <taxon>Crenotrichaceae</taxon>
        <taxon>Crenothrix</taxon>
    </lineage>
</organism>
<dbReference type="CDD" id="cd18686">
    <property type="entry name" value="PIN_VapC-like"/>
    <property type="match status" value="1"/>
</dbReference>
<protein>
    <recommendedName>
        <fullName evidence="1">PIN domain-containing protein</fullName>
    </recommendedName>
</protein>
<dbReference type="AlphaFoldDB" id="A0A1R4HAV9"/>
<feature type="domain" description="PIN" evidence="1">
    <location>
        <begin position="3"/>
        <end position="113"/>
    </location>
</feature>
<dbReference type="InterPro" id="IPR029060">
    <property type="entry name" value="PIN-like_dom_sf"/>
</dbReference>
<proteinExistence type="predicted"/>
<dbReference type="RefSeq" id="WP_087143819.1">
    <property type="nucleotide sequence ID" value="NZ_FUKI01000119.1"/>
</dbReference>
<name>A0A1R4HAV9_9GAMM</name>
<sequence>MRVVDTSIWIEWLIGSSLKHAIASEFPDASQCIVPSLIQVELGTWLTREVGEAEADQVIAYTQSCFVVALDTKIALQATELQGQYHLATADAIVYATALAYDADLLTCDAHFEGLPNVVYIKKTLTRFIEHWIKF</sequence>
<dbReference type="OrthoDB" id="199285at2"/>
<gene>
    <name evidence="2" type="ORF">CRENPOLYSF1_430079</name>
</gene>
<dbReference type="EMBL" id="FUKI01000119">
    <property type="protein sequence ID" value="SJM93398.1"/>
    <property type="molecule type" value="Genomic_DNA"/>
</dbReference>
<dbReference type="Proteomes" id="UP000195667">
    <property type="component" value="Unassembled WGS sequence"/>
</dbReference>
<evidence type="ECO:0000259" key="1">
    <source>
        <dbReference type="Pfam" id="PF01850"/>
    </source>
</evidence>